<evidence type="ECO:0000313" key="3">
    <source>
        <dbReference type="Proteomes" id="UP000658320"/>
    </source>
</evidence>
<organism evidence="2 3">
    <name type="scientific">Streptomyces aurantiogriseus</name>
    <dbReference type="NCBI Taxonomy" id="66870"/>
    <lineage>
        <taxon>Bacteria</taxon>
        <taxon>Bacillati</taxon>
        <taxon>Actinomycetota</taxon>
        <taxon>Actinomycetes</taxon>
        <taxon>Kitasatosporales</taxon>
        <taxon>Streptomycetaceae</taxon>
        <taxon>Streptomyces</taxon>
    </lineage>
</organism>
<evidence type="ECO:0000256" key="1">
    <source>
        <dbReference type="SAM" id="Phobius"/>
    </source>
</evidence>
<gene>
    <name evidence="2" type="ORF">GCM10010251_51390</name>
</gene>
<feature type="transmembrane region" description="Helical" evidence="1">
    <location>
        <begin position="12"/>
        <end position="45"/>
    </location>
</feature>
<dbReference type="RefSeq" id="WP_189940070.1">
    <property type="nucleotide sequence ID" value="NZ_BMSX01000012.1"/>
</dbReference>
<accession>A0A918FBY6</accession>
<keyword evidence="3" id="KW-1185">Reference proteome</keyword>
<name>A0A918FBY6_9ACTN</name>
<protein>
    <submittedName>
        <fullName evidence="2">Uncharacterized protein</fullName>
    </submittedName>
</protein>
<reference evidence="2" key="2">
    <citation type="submission" date="2020-09" db="EMBL/GenBank/DDBJ databases">
        <authorList>
            <person name="Sun Q."/>
            <person name="Ohkuma M."/>
        </authorList>
    </citation>
    <scope>NUCLEOTIDE SEQUENCE</scope>
    <source>
        <strain evidence="2">JCM 4346</strain>
    </source>
</reference>
<proteinExistence type="predicted"/>
<keyword evidence="1" id="KW-0812">Transmembrane</keyword>
<keyword evidence="1" id="KW-0472">Membrane</keyword>
<sequence>MNKLVVVAEAVAGLALLAVTATGALAVAAAVVAVLVGTGLLADALQRVRSARRSQQD</sequence>
<keyword evidence="1" id="KW-1133">Transmembrane helix</keyword>
<dbReference type="AlphaFoldDB" id="A0A918FBY6"/>
<evidence type="ECO:0000313" key="2">
    <source>
        <dbReference type="EMBL" id="GGR28902.1"/>
    </source>
</evidence>
<dbReference type="Proteomes" id="UP000658320">
    <property type="component" value="Unassembled WGS sequence"/>
</dbReference>
<comment type="caution">
    <text evidence="2">The sequence shown here is derived from an EMBL/GenBank/DDBJ whole genome shotgun (WGS) entry which is preliminary data.</text>
</comment>
<dbReference type="EMBL" id="BMSX01000012">
    <property type="protein sequence ID" value="GGR28902.1"/>
    <property type="molecule type" value="Genomic_DNA"/>
</dbReference>
<reference evidence="2" key="1">
    <citation type="journal article" date="2014" name="Int. J. Syst. Evol. Microbiol.">
        <title>Complete genome sequence of Corynebacterium casei LMG S-19264T (=DSM 44701T), isolated from a smear-ripened cheese.</title>
        <authorList>
            <consortium name="US DOE Joint Genome Institute (JGI-PGF)"/>
            <person name="Walter F."/>
            <person name="Albersmeier A."/>
            <person name="Kalinowski J."/>
            <person name="Ruckert C."/>
        </authorList>
    </citation>
    <scope>NUCLEOTIDE SEQUENCE</scope>
    <source>
        <strain evidence="2">JCM 4346</strain>
    </source>
</reference>